<feature type="compositionally biased region" description="Low complexity" evidence="5">
    <location>
        <begin position="37"/>
        <end position="49"/>
    </location>
</feature>
<evidence type="ECO:0000256" key="3">
    <source>
        <dbReference type="ARBA" id="ARBA00022777"/>
    </source>
</evidence>
<dbReference type="SUPFAM" id="SSF52540">
    <property type="entry name" value="P-loop containing nucleoside triphosphate hydrolases"/>
    <property type="match status" value="1"/>
</dbReference>
<evidence type="ECO:0000256" key="1">
    <source>
        <dbReference type="ARBA" id="ARBA00022679"/>
    </source>
</evidence>
<dbReference type="GO" id="GO:0004017">
    <property type="term" value="F:AMP kinase activity"/>
    <property type="evidence" value="ECO:0007669"/>
    <property type="project" value="InterPro"/>
</dbReference>
<dbReference type="AlphaFoldDB" id="A0A177U150"/>
<evidence type="ECO:0000313" key="7">
    <source>
        <dbReference type="EMBL" id="KAE8263202.1"/>
    </source>
</evidence>
<evidence type="ECO:0000256" key="4">
    <source>
        <dbReference type="RuleBase" id="RU003330"/>
    </source>
</evidence>
<dbReference type="Pfam" id="PF05191">
    <property type="entry name" value="ADK_lid"/>
    <property type="match status" value="1"/>
</dbReference>
<comment type="similarity">
    <text evidence="4">Belongs to the adenylate kinase family.</text>
</comment>
<dbReference type="InterPro" id="IPR006259">
    <property type="entry name" value="Adenyl_kin_sub"/>
</dbReference>
<feature type="domain" description="Adenylate kinase active site lid" evidence="6">
    <location>
        <begin position="184"/>
        <end position="219"/>
    </location>
</feature>
<dbReference type="FunFam" id="3.40.50.300:FF:000106">
    <property type="entry name" value="Adenylate kinase mitochondrial"/>
    <property type="match status" value="1"/>
</dbReference>
<keyword evidence="3 4" id="KW-0418">Kinase</keyword>
<dbReference type="PRINTS" id="PR00094">
    <property type="entry name" value="ADENYLTKNASE"/>
</dbReference>
<dbReference type="HAMAP" id="MF_00235">
    <property type="entry name" value="Adenylate_kinase_Adk"/>
    <property type="match status" value="1"/>
</dbReference>
<evidence type="ECO:0000256" key="2">
    <source>
        <dbReference type="ARBA" id="ARBA00022741"/>
    </source>
</evidence>
<feature type="region of interest" description="Disordered" evidence="5">
    <location>
        <begin position="16"/>
        <end position="56"/>
    </location>
</feature>
<dbReference type="NCBIfam" id="TIGR01351">
    <property type="entry name" value="adk"/>
    <property type="match status" value="1"/>
</dbReference>
<gene>
    <name evidence="7" type="ORF">A4X03_0g1855</name>
</gene>
<dbReference type="PANTHER" id="PTHR23359">
    <property type="entry name" value="NUCLEOTIDE KINASE"/>
    <property type="match status" value="1"/>
</dbReference>
<evidence type="ECO:0000313" key="8">
    <source>
        <dbReference type="Proteomes" id="UP000077671"/>
    </source>
</evidence>
<accession>A0A177U150</accession>
<dbReference type="EMBL" id="LWDD02000163">
    <property type="protein sequence ID" value="KAE8263202.1"/>
    <property type="molecule type" value="Genomic_DNA"/>
</dbReference>
<dbReference type="Proteomes" id="UP000077671">
    <property type="component" value="Unassembled WGS sequence"/>
</dbReference>
<dbReference type="GO" id="GO:0005524">
    <property type="term" value="F:ATP binding"/>
    <property type="evidence" value="ECO:0007669"/>
    <property type="project" value="InterPro"/>
</dbReference>
<keyword evidence="2" id="KW-0547">Nucleotide-binding</keyword>
<dbReference type="InterPro" id="IPR007862">
    <property type="entry name" value="Adenylate_kinase_lid-dom"/>
</dbReference>
<keyword evidence="1 4" id="KW-0808">Transferase</keyword>
<dbReference type="Gene3D" id="3.40.50.300">
    <property type="entry name" value="P-loop containing nucleotide triphosphate hydrolases"/>
    <property type="match status" value="1"/>
</dbReference>
<dbReference type="PROSITE" id="PS00113">
    <property type="entry name" value="ADENYLATE_KINASE"/>
    <property type="match status" value="1"/>
</dbReference>
<organism evidence="7 8">
    <name type="scientific">Tilletia caries</name>
    <name type="common">wheat bunt fungus</name>
    <dbReference type="NCBI Taxonomy" id="13290"/>
    <lineage>
        <taxon>Eukaryota</taxon>
        <taxon>Fungi</taxon>
        <taxon>Dikarya</taxon>
        <taxon>Basidiomycota</taxon>
        <taxon>Ustilaginomycotina</taxon>
        <taxon>Exobasidiomycetes</taxon>
        <taxon>Tilletiales</taxon>
        <taxon>Tilletiaceae</taxon>
        <taxon>Tilletia</taxon>
    </lineage>
</organism>
<reference evidence="7" key="2">
    <citation type="journal article" date="2019" name="IMA Fungus">
        <title>Genome sequencing and comparison of five Tilletia species to identify candidate genes for the detection of regulated species infecting wheat.</title>
        <authorList>
            <person name="Nguyen H.D.T."/>
            <person name="Sultana T."/>
            <person name="Kesanakurti P."/>
            <person name="Hambleton S."/>
        </authorList>
    </citation>
    <scope>NUCLEOTIDE SEQUENCE</scope>
    <source>
        <strain evidence="7">DAOMC 238032</strain>
    </source>
</reference>
<dbReference type="InterPro" id="IPR000850">
    <property type="entry name" value="Adenylat/UMP-CMP_kin"/>
</dbReference>
<dbReference type="Pfam" id="PF00406">
    <property type="entry name" value="ADK"/>
    <property type="match status" value="1"/>
</dbReference>
<name>A0A177U150_9BASI</name>
<feature type="compositionally biased region" description="Polar residues" evidence="5">
    <location>
        <begin position="17"/>
        <end position="36"/>
    </location>
</feature>
<protein>
    <recommendedName>
        <fullName evidence="6">Adenylate kinase active site lid domain-containing protein</fullName>
    </recommendedName>
</protein>
<evidence type="ECO:0000259" key="6">
    <source>
        <dbReference type="Pfam" id="PF05191"/>
    </source>
</evidence>
<dbReference type="NCBIfam" id="NF011100">
    <property type="entry name" value="PRK14527.1"/>
    <property type="match status" value="1"/>
</dbReference>
<reference evidence="7" key="1">
    <citation type="submission" date="2016-04" db="EMBL/GenBank/DDBJ databases">
        <authorList>
            <person name="Nguyen H.D."/>
            <person name="Kesanakurti P."/>
            <person name="Cullis J."/>
            <person name="Levesque C.A."/>
            <person name="Hambleton S."/>
        </authorList>
    </citation>
    <scope>NUCLEOTIDE SEQUENCE</scope>
    <source>
        <strain evidence="7">DAOMC 238032</strain>
    </source>
</reference>
<sequence>MLRLASARVRQHCALATTLSTPRSHSRPNLNHQNRPSSLHLSTASSSASRGKADDEQQVRMLILGSPGAGKGTQSARLVNHFPIKVVVAGDVLRDHVGRGTEVGLRAKSVMQSGGLMPDEIMMELMSSQILELGNTNFLLDGFPRTLGQAQGLDKALVDAGRPLTLVANLDVPEEVILGRVLDRWVHLPSGRTYNLWYNPPKVAGQDDETGEPLSKRPDDNIETFTARLKSYHAQTAPLCEYFRSRSSSRKAEGGGMGLEYVNLQGRTSDEIWPKLEEVVRGRYPWLG</sequence>
<evidence type="ECO:0000256" key="5">
    <source>
        <dbReference type="SAM" id="MobiDB-lite"/>
    </source>
</evidence>
<proteinExistence type="inferred from homology"/>
<dbReference type="InterPro" id="IPR027417">
    <property type="entry name" value="P-loop_NTPase"/>
</dbReference>
<dbReference type="CDD" id="cd01428">
    <property type="entry name" value="ADK"/>
    <property type="match status" value="1"/>
</dbReference>
<comment type="caution">
    <text evidence="7">The sequence shown here is derived from an EMBL/GenBank/DDBJ whole genome shotgun (WGS) entry which is preliminary data.</text>
</comment>
<dbReference type="InterPro" id="IPR033690">
    <property type="entry name" value="Adenylat_kinase_CS"/>
</dbReference>